<evidence type="ECO:0000259" key="4">
    <source>
        <dbReference type="PROSITE" id="PS51038"/>
    </source>
</evidence>
<dbReference type="Gene3D" id="2.30.30.490">
    <property type="match status" value="1"/>
</dbReference>
<gene>
    <name evidence="5" type="ORF">LLUT_LOCUS11237</name>
</gene>
<dbReference type="InterPro" id="IPR043151">
    <property type="entry name" value="BAH_sf"/>
</dbReference>
<organism evidence="5 6">
    <name type="scientific">Lupinus luteus</name>
    <name type="common">European yellow lupine</name>
    <dbReference type="NCBI Taxonomy" id="3873"/>
    <lineage>
        <taxon>Eukaryota</taxon>
        <taxon>Viridiplantae</taxon>
        <taxon>Streptophyta</taxon>
        <taxon>Embryophyta</taxon>
        <taxon>Tracheophyta</taxon>
        <taxon>Spermatophyta</taxon>
        <taxon>Magnoliopsida</taxon>
        <taxon>eudicotyledons</taxon>
        <taxon>Gunneridae</taxon>
        <taxon>Pentapetalae</taxon>
        <taxon>rosids</taxon>
        <taxon>fabids</taxon>
        <taxon>Fabales</taxon>
        <taxon>Fabaceae</taxon>
        <taxon>Papilionoideae</taxon>
        <taxon>50 kb inversion clade</taxon>
        <taxon>genistoids sensu lato</taxon>
        <taxon>core genistoids</taxon>
        <taxon>Genisteae</taxon>
        <taxon>Lupinus</taxon>
    </lineage>
</organism>
<keyword evidence="1" id="KW-0479">Metal-binding</keyword>
<keyword evidence="6" id="KW-1185">Reference proteome</keyword>
<accession>A0AAV1WM72</accession>
<dbReference type="EMBL" id="CAXHTB010000007">
    <property type="protein sequence ID" value="CAL0310177.1"/>
    <property type="molecule type" value="Genomic_DNA"/>
</dbReference>
<evidence type="ECO:0000313" key="6">
    <source>
        <dbReference type="Proteomes" id="UP001497480"/>
    </source>
</evidence>
<evidence type="ECO:0000256" key="1">
    <source>
        <dbReference type="ARBA" id="ARBA00022723"/>
    </source>
</evidence>
<name>A0AAV1WM72_LUPLU</name>
<comment type="caution">
    <text evidence="5">The sequence shown here is derived from an EMBL/GenBank/DDBJ whole genome shotgun (WGS) entry which is preliminary data.</text>
</comment>
<dbReference type="SMART" id="SM00439">
    <property type="entry name" value="BAH"/>
    <property type="match status" value="1"/>
</dbReference>
<proteinExistence type="predicted"/>
<dbReference type="AlphaFoldDB" id="A0AAV1WM72"/>
<dbReference type="GO" id="GO:0003682">
    <property type="term" value="F:chromatin binding"/>
    <property type="evidence" value="ECO:0007669"/>
    <property type="project" value="InterPro"/>
</dbReference>
<keyword evidence="3" id="KW-0862">Zinc</keyword>
<feature type="domain" description="BAH" evidence="4">
    <location>
        <begin position="13"/>
        <end position="130"/>
    </location>
</feature>
<dbReference type="Pfam" id="PF01426">
    <property type="entry name" value="BAH"/>
    <property type="match status" value="1"/>
</dbReference>
<dbReference type="GO" id="GO:0008270">
    <property type="term" value="F:zinc ion binding"/>
    <property type="evidence" value="ECO:0007669"/>
    <property type="project" value="UniProtKB-KW"/>
</dbReference>
<sequence length="266" mass="30322">MAKVRSGETDINSYTLKGTKNIIRDPTKPQYVACVEKFEKDSSNKVNVHVRWYIRPEEAIGGRRDFHGANELFLSDHYDVVSAGAIKGKCVVHPFDNYTKLENPDFMQETPFNLCRYHPACVGLTIEEAKTLDYFLCSDCSSNTKEEVDESTLTYEEHNGKSKEPTQVPTIMNPNLEIMEEMCGHENQAPDCSTQNSFNNTETQVNSSKRVINVLNNMDGLESGSTLWCQALYLLEDPTRREIFLEIKDDASRLAWIKFRCNIKAN</sequence>
<dbReference type="PROSITE" id="PS51038">
    <property type="entry name" value="BAH"/>
    <property type="match status" value="1"/>
</dbReference>
<keyword evidence="2" id="KW-0863">Zinc-finger</keyword>
<evidence type="ECO:0000256" key="2">
    <source>
        <dbReference type="ARBA" id="ARBA00022771"/>
    </source>
</evidence>
<evidence type="ECO:0000256" key="3">
    <source>
        <dbReference type="ARBA" id="ARBA00022833"/>
    </source>
</evidence>
<dbReference type="Proteomes" id="UP001497480">
    <property type="component" value="Unassembled WGS sequence"/>
</dbReference>
<evidence type="ECO:0000313" key="5">
    <source>
        <dbReference type="EMBL" id="CAL0310177.1"/>
    </source>
</evidence>
<dbReference type="InterPro" id="IPR001025">
    <property type="entry name" value="BAH_dom"/>
</dbReference>
<dbReference type="PANTHER" id="PTHR46364">
    <property type="entry name" value="OS08G0421900 PROTEIN"/>
    <property type="match status" value="1"/>
</dbReference>
<dbReference type="SUPFAM" id="SSF57903">
    <property type="entry name" value="FYVE/PHD zinc finger"/>
    <property type="match status" value="1"/>
</dbReference>
<reference evidence="5 6" key="1">
    <citation type="submission" date="2024-03" db="EMBL/GenBank/DDBJ databases">
        <authorList>
            <person name="Martinez-Hernandez J."/>
        </authorList>
    </citation>
    <scope>NUCLEOTIDE SEQUENCE [LARGE SCALE GENOMIC DNA]</scope>
</reference>
<protein>
    <recommendedName>
        <fullName evidence="4">BAH domain-containing protein</fullName>
    </recommendedName>
</protein>
<dbReference type="InterPro" id="IPR011011">
    <property type="entry name" value="Znf_FYVE_PHD"/>
</dbReference>